<dbReference type="InterPro" id="IPR011990">
    <property type="entry name" value="TPR-like_helical_dom_sf"/>
</dbReference>
<organism evidence="4 5">
    <name type="scientific">Colocasia esculenta</name>
    <name type="common">Wild taro</name>
    <name type="synonym">Arum esculentum</name>
    <dbReference type="NCBI Taxonomy" id="4460"/>
    <lineage>
        <taxon>Eukaryota</taxon>
        <taxon>Viridiplantae</taxon>
        <taxon>Streptophyta</taxon>
        <taxon>Embryophyta</taxon>
        <taxon>Tracheophyta</taxon>
        <taxon>Spermatophyta</taxon>
        <taxon>Magnoliopsida</taxon>
        <taxon>Liliopsida</taxon>
        <taxon>Araceae</taxon>
        <taxon>Aroideae</taxon>
        <taxon>Colocasieae</taxon>
        <taxon>Colocasia</taxon>
    </lineage>
</organism>
<dbReference type="Gene3D" id="1.25.40.10">
    <property type="entry name" value="Tetratricopeptide repeat domain"/>
    <property type="match status" value="5"/>
</dbReference>
<dbReference type="InterPro" id="IPR046848">
    <property type="entry name" value="E_motif"/>
</dbReference>
<dbReference type="InterPro" id="IPR002885">
    <property type="entry name" value="PPR_rpt"/>
</dbReference>
<feature type="repeat" description="PPR" evidence="3">
    <location>
        <begin position="254"/>
        <end position="288"/>
    </location>
</feature>
<dbReference type="InterPro" id="IPR046960">
    <property type="entry name" value="PPR_At4g14850-like_plant"/>
</dbReference>
<sequence>MIHAKSRRRAISPLPSLLSHAWFLRSNARWISSTGDGEKDLVALLREGRGSYNHRSLGFSLVSALKAFVSSLAYGEQIHALAFKSGLYNSNIFVRNGLINLYAKCGFANAAEFIFQSGCWLDTASWNIMIAMYVKMGRLDDAWRLFNEMTDRDCVSFTTMIMGLTQNEQPRKALHVFWEMVAEDVTLNDVTLSSVISACSDLHASLTGRTLHGLAIKNGLEDFVFVLTNLVDMYAQCSSIEEAETVFVGMQERNTVTWNAMLNGYTKAGHTNSARDLFEAIPVKDLVSWATMIDGYLRVDQLQEALLTYRQMLKIANARPNEVLFVNLVSSCARLCAFDEGQQFHGIILKTGLDCYTFMQATLIHLYAKCQHIDLACLQFQYGDKDNVSSWNALINGFLHNSMVKSAMQLFYEMPARDVVSWSTMITGYSKTGEPRLALDLFHEMQIEGVQPNEITMLSVLSVVSISGTLEHGRWIHKYIQDKLIQVNDNLSAGLIDMYSKCGSIGEALLVFNQIKGTATTISPWNAIICSLAMHGHADTSLSLFSKLQKTKIKPNSITFIGILTACCHKGLVTEGKHYFEHMKCVYKIEPNIKHYGCMVDLLGRAGCLEEAQQLIESMPMKADIIIWGSMLAASRTHGNVDIGEKAAEELANLEPNHGAGKVLLSNIYADAGRWEDALLVRRAMQTRKLKKLPACSGIMNQVGIKLETRTAAREINFLQQASAFVYFSAMIQAIRNYTDQLLQTTELCDKRMGDEVAELSIW</sequence>
<evidence type="ECO:0000313" key="5">
    <source>
        <dbReference type="Proteomes" id="UP000652761"/>
    </source>
</evidence>
<name>A0A843XSP3_COLES</name>
<feature type="repeat" description="PPR" evidence="3">
    <location>
        <begin position="122"/>
        <end position="156"/>
    </location>
</feature>
<dbReference type="OrthoDB" id="601293at2759"/>
<dbReference type="FunFam" id="1.25.40.10:FF:000212">
    <property type="entry name" value="Pentatricopeptide repeat-containing protein At2g03380, mitochondrial"/>
    <property type="match status" value="1"/>
</dbReference>
<dbReference type="FunFam" id="1.25.40.10:FF:000348">
    <property type="entry name" value="Pentatricopeptide repeat-containing protein chloroplastic"/>
    <property type="match status" value="1"/>
</dbReference>
<accession>A0A843XSP3</accession>
<feature type="repeat" description="PPR" evidence="3">
    <location>
        <begin position="521"/>
        <end position="555"/>
    </location>
</feature>
<protein>
    <recommendedName>
        <fullName evidence="6">Pentatricopeptide repeat-containing protein</fullName>
    </recommendedName>
</protein>
<dbReference type="Pfam" id="PF20431">
    <property type="entry name" value="E_motif"/>
    <property type="match status" value="1"/>
</dbReference>
<dbReference type="Pfam" id="PF13041">
    <property type="entry name" value="PPR_2"/>
    <property type="match status" value="3"/>
</dbReference>
<proteinExistence type="inferred from homology"/>
<dbReference type="GO" id="GO:0009451">
    <property type="term" value="P:RNA modification"/>
    <property type="evidence" value="ECO:0007669"/>
    <property type="project" value="InterPro"/>
</dbReference>
<dbReference type="NCBIfam" id="TIGR00756">
    <property type="entry name" value="PPR"/>
    <property type="match status" value="6"/>
</dbReference>
<comment type="caution">
    <text evidence="4">The sequence shown here is derived from an EMBL/GenBank/DDBJ whole genome shotgun (WGS) entry which is preliminary data.</text>
</comment>
<evidence type="ECO:0008006" key="6">
    <source>
        <dbReference type="Google" id="ProtNLM"/>
    </source>
</evidence>
<dbReference type="SUPFAM" id="SSF48452">
    <property type="entry name" value="TPR-like"/>
    <property type="match status" value="1"/>
</dbReference>
<evidence type="ECO:0000256" key="3">
    <source>
        <dbReference type="PROSITE-ProRule" id="PRU00708"/>
    </source>
</evidence>
<dbReference type="EMBL" id="NMUH01012632">
    <property type="protein sequence ID" value="MQM22306.1"/>
    <property type="molecule type" value="Genomic_DNA"/>
</dbReference>
<dbReference type="PANTHER" id="PTHR47926">
    <property type="entry name" value="PENTATRICOPEPTIDE REPEAT-CONTAINING PROTEIN"/>
    <property type="match status" value="1"/>
</dbReference>
<reference evidence="4" key="1">
    <citation type="submission" date="2017-07" db="EMBL/GenBank/DDBJ databases">
        <title>Taro Niue Genome Assembly and Annotation.</title>
        <authorList>
            <person name="Atibalentja N."/>
            <person name="Keating K."/>
            <person name="Fields C.J."/>
        </authorList>
    </citation>
    <scope>NUCLEOTIDE SEQUENCE</scope>
    <source>
        <strain evidence="4">Niue_2</strain>
        <tissue evidence="4">Leaf</tissue>
    </source>
</reference>
<feature type="repeat" description="PPR" evidence="3">
    <location>
        <begin position="387"/>
        <end position="417"/>
    </location>
</feature>
<evidence type="ECO:0000256" key="2">
    <source>
        <dbReference type="ARBA" id="ARBA00061659"/>
    </source>
</evidence>
<comment type="similarity">
    <text evidence="2">Belongs to the PPR family. PCMP-E subfamily.</text>
</comment>
<dbReference type="Proteomes" id="UP000652761">
    <property type="component" value="Unassembled WGS sequence"/>
</dbReference>
<keyword evidence="5" id="KW-1185">Reference proteome</keyword>
<feature type="repeat" description="PPR" evidence="3">
    <location>
        <begin position="418"/>
        <end position="452"/>
    </location>
</feature>
<evidence type="ECO:0000313" key="4">
    <source>
        <dbReference type="EMBL" id="MQM22306.1"/>
    </source>
</evidence>
<dbReference type="PANTHER" id="PTHR47926:SF407">
    <property type="entry name" value="(WILD MALAYSIAN BANANA) HYPOTHETICAL PROTEIN"/>
    <property type="match status" value="1"/>
</dbReference>
<dbReference type="Pfam" id="PF01535">
    <property type="entry name" value="PPR"/>
    <property type="match status" value="6"/>
</dbReference>
<dbReference type="GO" id="GO:0003723">
    <property type="term" value="F:RNA binding"/>
    <property type="evidence" value="ECO:0007669"/>
    <property type="project" value="InterPro"/>
</dbReference>
<gene>
    <name evidence="4" type="ORF">Taro_055356</name>
</gene>
<dbReference type="AlphaFoldDB" id="A0A843XSP3"/>
<evidence type="ECO:0000256" key="1">
    <source>
        <dbReference type="ARBA" id="ARBA00022737"/>
    </source>
</evidence>
<dbReference type="PROSITE" id="PS51375">
    <property type="entry name" value="PPR"/>
    <property type="match status" value="5"/>
</dbReference>
<keyword evidence="1" id="KW-0677">Repeat</keyword>